<name>A0A6M3LL82_9ZZZZ</name>
<organism evidence="1">
    <name type="scientific">viral metagenome</name>
    <dbReference type="NCBI Taxonomy" id="1070528"/>
    <lineage>
        <taxon>unclassified sequences</taxon>
        <taxon>metagenomes</taxon>
        <taxon>organismal metagenomes</taxon>
    </lineage>
</organism>
<sequence>MTKYHNRKVQLDGYTFDSMAEAEHYKDLRLLEQAGEITYLLVHPRFEVMPKVGKERAIVYVADFCYTERDNPNRYIVVDVKGVETAVFRLKANLFRRAYPNHELRIVRKEGR</sequence>
<evidence type="ECO:0000313" key="1">
    <source>
        <dbReference type="EMBL" id="QJA95119.1"/>
    </source>
</evidence>
<dbReference type="Gene3D" id="3.40.91.30">
    <property type="match status" value="1"/>
</dbReference>
<accession>A0A6M3LL82</accession>
<dbReference type="EMBL" id="MT143287">
    <property type="protein sequence ID" value="QJA95119.1"/>
    <property type="molecule type" value="Genomic_DNA"/>
</dbReference>
<gene>
    <name evidence="1" type="ORF">MM415B03651_0012</name>
</gene>
<protein>
    <recommendedName>
        <fullName evidence="2">DUF1064 domain-containing protein</fullName>
    </recommendedName>
</protein>
<evidence type="ECO:0008006" key="2">
    <source>
        <dbReference type="Google" id="ProtNLM"/>
    </source>
</evidence>
<proteinExistence type="predicted"/>
<reference evidence="1" key="1">
    <citation type="submission" date="2020-03" db="EMBL/GenBank/DDBJ databases">
        <title>The deep terrestrial virosphere.</title>
        <authorList>
            <person name="Holmfeldt K."/>
            <person name="Nilsson E."/>
            <person name="Simone D."/>
            <person name="Lopez-Fernandez M."/>
            <person name="Wu X."/>
            <person name="de Brujin I."/>
            <person name="Lundin D."/>
            <person name="Andersson A."/>
            <person name="Bertilsson S."/>
            <person name="Dopson M."/>
        </authorList>
    </citation>
    <scope>NUCLEOTIDE SEQUENCE</scope>
    <source>
        <strain evidence="1">MM415B03651</strain>
    </source>
</reference>
<dbReference type="InterPro" id="IPR009414">
    <property type="entry name" value="DUF1064"/>
</dbReference>
<dbReference type="AlphaFoldDB" id="A0A6M3LL82"/>
<dbReference type="Pfam" id="PF06356">
    <property type="entry name" value="DUF1064"/>
    <property type="match status" value="1"/>
</dbReference>